<keyword evidence="6 8" id="KW-1133">Transmembrane helix</keyword>
<comment type="caution">
    <text evidence="10">The sequence shown here is derived from an EMBL/GenBank/DDBJ whole genome shotgun (WGS) entry which is preliminary data.</text>
</comment>
<dbReference type="Proteomes" id="UP000034772">
    <property type="component" value="Unassembled WGS sequence"/>
</dbReference>
<evidence type="ECO:0000256" key="6">
    <source>
        <dbReference type="ARBA" id="ARBA00022989"/>
    </source>
</evidence>
<accession>A0A0G1U0X5</accession>
<keyword evidence="4 10" id="KW-0808">Transferase</keyword>
<keyword evidence="7 8" id="KW-0472">Membrane</keyword>
<keyword evidence="5 8" id="KW-0812">Transmembrane</keyword>
<feature type="transmembrane region" description="Helical" evidence="8">
    <location>
        <begin position="273"/>
        <end position="291"/>
    </location>
</feature>
<sequence>MRRLRTIITLSLVWFLIFLGIFLRSYKSDVYPVDNNDDGLFYAWAGLSLYDNPLAPASHSIFDKDNPALIWRSQFMDYQPLDRFGLKLTQPWLDHPPLATLIIALPAKLLGYKTFEMIPQIIVRYPAIIAGIFTLYLTYLLARQLFGPATAVWSLTFLATVPYFVVAHRQSFLENFLTPVFLGSLLAYLNKKFKLAMWLSFLTGWMKIPGFGVPFMFSVKSWRFALVGIASILLYLVYGWLAGGSFFWQTLTNQGVRGAFVNSFFDEMTKPHFYGDFADGWYVLGFALIFWMFSKYKQEKFKVYNWFMASWLLVLFLVSGRFNNSPWYYYPLIPFLAINLGYYATRVLKANHLFLVLPFWLLGLTGFDLIGVDIPPAWLRLVTIVFFAPFVLNFKKISFWFTRLLLLSLILLNIYVTLRYPTVHCQKERCLAPTKIIINND</sequence>
<feature type="transmembrane region" description="Helical" evidence="8">
    <location>
        <begin position="328"/>
        <end position="345"/>
    </location>
</feature>
<evidence type="ECO:0000256" key="8">
    <source>
        <dbReference type="SAM" id="Phobius"/>
    </source>
</evidence>
<keyword evidence="2" id="KW-1003">Cell membrane</keyword>
<evidence type="ECO:0000256" key="2">
    <source>
        <dbReference type="ARBA" id="ARBA00022475"/>
    </source>
</evidence>
<dbReference type="EMBL" id="LCOZ01000011">
    <property type="protein sequence ID" value="KKU87684.1"/>
    <property type="molecule type" value="Genomic_DNA"/>
</dbReference>
<feature type="transmembrane region" description="Helical" evidence="8">
    <location>
        <begin position="122"/>
        <end position="139"/>
    </location>
</feature>
<reference evidence="10 11" key="1">
    <citation type="journal article" date="2015" name="Nature">
        <title>rRNA introns, odd ribosomes, and small enigmatic genomes across a large radiation of phyla.</title>
        <authorList>
            <person name="Brown C.T."/>
            <person name="Hug L.A."/>
            <person name="Thomas B.C."/>
            <person name="Sharon I."/>
            <person name="Castelle C.J."/>
            <person name="Singh A."/>
            <person name="Wilkins M.J."/>
            <person name="Williams K.H."/>
            <person name="Banfield J.F."/>
        </authorList>
    </citation>
    <scope>NUCLEOTIDE SEQUENCE [LARGE SCALE GENOMIC DNA]</scope>
</reference>
<dbReference type="GO" id="GO:0016763">
    <property type="term" value="F:pentosyltransferase activity"/>
    <property type="evidence" value="ECO:0007669"/>
    <property type="project" value="TreeGrafter"/>
</dbReference>
<evidence type="ECO:0000256" key="7">
    <source>
        <dbReference type="ARBA" id="ARBA00023136"/>
    </source>
</evidence>
<evidence type="ECO:0000256" key="5">
    <source>
        <dbReference type="ARBA" id="ARBA00022692"/>
    </source>
</evidence>
<organism evidence="10 11">
    <name type="scientific">Candidatus Beckwithbacteria bacterium GW2011_GWC2_47_9</name>
    <dbReference type="NCBI Taxonomy" id="1618373"/>
    <lineage>
        <taxon>Bacteria</taxon>
        <taxon>Candidatus Beckwithiibacteriota</taxon>
    </lineage>
</organism>
<feature type="transmembrane region" description="Helical" evidence="8">
    <location>
        <begin position="224"/>
        <end position="248"/>
    </location>
</feature>
<feature type="transmembrane region" description="Helical" evidence="8">
    <location>
        <begin position="145"/>
        <end position="165"/>
    </location>
</feature>
<dbReference type="PANTHER" id="PTHR33908">
    <property type="entry name" value="MANNOSYLTRANSFERASE YKCB-RELATED"/>
    <property type="match status" value="1"/>
</dbReference>
<name>A0A0G1U0X5_9BACT</name>
<comment type="subcellular location">
    <subcellularLocation>
        <location evidence="1">Cell membrane</location>
        <topology evidence="1">Multi-pass membrane protein</topology>
    </subcellularLocation>
</comment>
<dbReference type="GO" id="GO:0009103">
    <property type="term" value="P:lipopolysaccharide biosynthetic process"/>
    <property type="evidence" value="ECO:0007669"/>
    <property type="project" value="UniProtKB-ARBA"/>
</dbReference>
<feature type="transmembrane region" description="Helical" evidence="8">
    <location>
        <begin position="303"/>
        <end position="322"/>
    </location>
</feature>
<dbReference type="AlphaFoldDB" id="A0A0G1U0X5"/>
<dbReference type="InterPro" id="IPR050297">
    <property type="entry name" value="LipidA_mod_glycosyltrf_83"/>
</dbReference>
<feature type="domain" description="Glycosyltransferase RgtA/B/C/D-like" evidence="9">
    <location>
        <begin position="94"/>
        <end position="237"/>
    </location>
</feature>
<evidence type="ECO:0000256" key="4">
    <source>
        <dbReference type="ARBA" id="ARBA00022679"/>
    </source>
</evidence>
<protein>
    <submittedName>
        <fullName evidence="10">Glycosyl transferase family 39</fullName>
    </submittedName>
</protein>
<dbReference type="InterPro" id="IPR038731">
    <property type="entry name" value="RgtA/B/C-like"/>
</dbReference>
<dbReference type="GO" id="GO:0005886">
    <property type="term" value="C:plasma membrane"/>
    <property type="evidence" value="ECO:0007669"/>
    <property type="project" value="UniProtKB-SubCell"/>
</dbReference>
<feature type="transmembrane region" description="Helical" evidence="8">
    <location>
        <begin position="195"/>
        <end position="217"/>
    </location>
</feature>
<proteinExistence type="predicted"/>
<feature type="transmembrane region" description="Helical" evidence="8">
    <location>
        <begin position="7"/>
        <end position="26"/>
    </location>
</feature>
<feature type="transmembrane region" description="Helical" evidence="8">
    <location>
        <begin position="352"/>
        <end position="371"/>
    </location>
</feature>
<feature type="transmembrane region" description="Helical" evidence="8">
    <location>
        <begin position="401"/>
        <end position="420"/>
    </location>
</feature>
<keyword evidence="3" id="KW-0328">Glycosyltransferase</keyword>
<evidence type="ECO:0000313" key="11">
    <source>
        <dbReference type="Proteomes" id="UP000034772"/>
    </source>
</evidence>
<evidence type="ECO:0000259" key="9">
    <source>
        <dbReference type="Pfam" id="PF13231"/>
    </source>
</evidence>
<feature type="transmembrane region" description="Helical" evidence="8">
    <location>
        <begin position="377"/>
        <end position="394"/>
    </location>
</feature>
<dbReference type="PANTHER" id="PTHR33908:SF11">
    <property type="entry name" value="MEMBRANE PROTEIN"/>
    <property type="match status" value="1"/>
</dbReference>
<evidence type="ECO:0000256" key="3">
    <source>
        <dbReference type="ARBA" id="ARBA00022676"/>
    </source>
</evidence>
<evidence type="ECO:0000313" key="10">
    <source>
        <dbReference type="EMBL" id="KKU87684.1"/>
    </source>
</evidence>
<gene>
    <name evidence="10" type="ORF">UY17_C0011G0006</name>
</gene>
<dbReference type="Pfam" id="PF13231">
    <property type="entry name" value="PMT_2"/>
    <property type="match status" value="1"/>
</dbReference>
<evidence type="ECO:0000256" key="1">
    <source>
        <dbReference type="ARBA" id="ARBA00004651"/>
    </source>
</evidence>